<dbReference type="PANTHER" id="PTHR30441:SF8">
    <property type="entry name" value="DUF748 DOMAIN-CONTAINING PROTEIN"/>
    <property type="match status" value="1"/>
</dbReference>
<dbReference type="RefSeq" id="WP_281764841.1">
    <property type="nucleotide sequence ID" value="NZ_BRVO01000002.1"/>
</dbReference>
<dbReference type="Pfam" id="PF05359">
    <property type="entry name" value="DUF748"/>
    <property type="match status" value="1"/>
</dbReference>
<accession>A0ABQ5MIH9</accession>
<dbReference type="InterPro" id="IPR008023">
    <property type="entry name" value="DUF748"/>
</dbReference>
<dbReference type="PANTHER" id="PTHR30441">
    <property type="entry name" value="DUF748 DOMAIN-CONTAINING PROTEIN"/>
    <property type="match status" value="1"/>
</dbReference>
<evidence type="ECO:0000313" key="2">
    <source>
        <dbReference type="Proteomes" id="UP001143543"/>
    </source>
</evidence>
<name>A0ABQ5MIH9_9FLAO</name>
<organism evidence="1 2">
    <name type="scientific">Neptunitalea lumnitzerae</name>
    <dbReference type="NCBI Taxonomy" id="2965509"/>
    <lineage>
        <taxon>Bacteria</taxon>
        <taxon>Pseudomonadati</taxon>
        <taxon>Bacteroidota</taxon>
        <taxon>Flavobacteriia</taxon>
        <taxon>Flavobacteriales</taxon>
        <taxon>Flavobacteriaceae</taxon>
        <taxon>Neptunitalea</taxon>
    </lineage>
</organism>
<keyword evidence="2" id="KW-1185">Reference proteome</keyword>
<evidence type="ECO:0008006" key="3">
    <source>
        <dbReference type="Google" id="ProtNLM"/>
    </source>
</evidence>
<dbReference type="InterPro" id="IPR052894">
    <property type="entry name" value="AsmA-related"/>
</dbReference>
<dbReference type="EMBL" id="BRVO01000002">
    <property type="protein sequence ID" value="GLB49198.1"/>
    <property type="molecule type" value="Genomic_DNA"/>
</dbReference>
<comment type="caution">
    <text evidence="1">The sequence shown here is derived from an EMBL/GenBank/DDBJ whole genome shotgun (WGS) entry which is preliminary data.</text>
</comment>
<proteinExistence type="predicted"/>
<gene>
    <name evidence="1" type="ORF">Y10_15660</name>
</gene>
<protein>
    <recommendedName>
        <fullName evidence="3">DUF748 domain-containing protein</fullName>
    </recommendedName>
</protein>
<evidence type="ECO:0000313" key="1">
    <source>
        <dbReference type="EMBL" id="GLB49198.1"/>
    </source>
</evidence>
<dbReference type="Proteomes" id="UP001143543">
    <property type="component" value="Unassembled WGS sequence"/>
</dbReference>
<reference evidence="1" key="1">
    <citation type="submission" date="2022-07" db="EMBL/GenBank/DDBJ databases">
        <title>Taxonomy of Novel Oxalotrophic and Methylotrophic Bacteria.</title>
        <authorList>
            <person name="Sahin N."/>
            <person name="Tani A."/>
        </authorList>
    </citation>
    <scope>NUCLEOTIDE SEQUENCE</scope>
    <source>
        <strain evidence="1">Y10</strain>
    </source>
</reference>
<sequence>MSKKKKTRNIFLIIVALLLVFRLLLPTIVKNYVNNTLADLPGYYGHVEDIDIALIRGAYVIHELNLDKVNGNNNIPFLNFKKTDISIQWKSLFKGKIVSEIEMYKPTVNYILEEQQQDTIAPSNEDWTKALTDLVPIDINTLMVNNGSFSFMQLNKEPDIDLILQNINLTATNLKNVTDQQKKLPSTIKGTAVSFGEGNVSLNGRLNLLKEIPDLDLDFKLEEADVTALNDLTLAYAGIDFEKGSFDLYSEMVINDGYLKGYFKPIFTKVKILDSFKKEDSSIFKKLWEGFVGVFKFLFKNHKEDTLATNINVEGDLNNVDSSGIFHTIGGILKNAFIEAYKKDIDRDIEFENVSIKEN</sequence>